<proteinExistence type="predicted"/>
<reference evidence="2 3" key="1">
    <citation type="journal article" date="2016" name="Nat. Commun.">
        <title>Thousands of microbial genomes shed light on interconnected biogeochemical processes in an aquifer system.</title>
        <authorList>
            <person name="Anantharaman K."/>
            <person name="Brown C.T."/>
            <person name="Hug L.A."/>
            <person name="Sharon I."/>
            <person name="Castelle C.J."/>
            <person name="Probst A.J."/>
            <person name="Thomas B.C."/>
            <person name="Singh A."/>
            <person name="Wilkins M.J."/>
            <person name="Karaoz U."/>
            <person name="Brodie E.L."/>
            <person name="Williams K.H."/>
            <person name="Hubbard S.S."/>
            <person name="Banfield J.F."/>
        </authorList>
    </citation>
    <scope>NUCLEOTIDE SEQUENCE [LARGE SCALE GENOMIC DNA]</scope>
</reference>
<dbReference type="Proteomes" id="UP000176751">
    <property type="component" value="Unassembled WGS sequence"/>
</dbReference>
<feature type="transmembrane region" description="Helical" evidence="1">
    <location>
        <begin position="21"/>
        <end position="48"/>
    </location>
</feature>
<organism evidence="2 3">
    <name type="scientific">Candidatus Curtissbacteria bacterium RIFOXYA1_FULL_41_14</name>
    <dbReference type="NCBI Taxonomy" id="1797737"/>
    <lineage>
        <taxon>Bacteria</taxon>
        <taxon>Candidatus Curtissiibacteriota</taxon>
    </lineage>
</organism>
<keyword evidence="1" id="KW-1133">Transmembrane helix</keyword>
<evidence type="ECO:0000256" key="1">
    <source>
        <dbReference type="SAM" id="Phobius"/>
    </source>
</evidence>
<keyword evidence="1" id="KW-0812">Transmembrane</keyword>
<name>A0A1F5HDZ7_9BACT</name>
<evidence type="ECO:0008006" key="4">
    <source>
        <dbReference type="Google" id="ProtNLM"/>
    </source>
</evidence>
<gene>
    <name evidence="2" type="ORF">A2196_03770</name>
</gene>
<protein>
    <recommendedName>
        <fullName evidence="4">YrhK domain-containing protein</fullName>
    </recommendedName>
</protein>
<comment type="caution">
    <text evidence="2">The sequence shown here is derived from an EMBL/GenBank/DDBJ whole genome shotgun (WGS) entry which is preliminary data.</text>
</comment>
<evidence type="ECO:0000313" key="3">
    <source>
        <dbReference type="Proteomes" id="UP000176751"/>
    </source>
</evidence>
<evidence type="ECO:0000313" key="2">
    <source>
        <dbReference type="EMBL" id="OGE02384.1"/>
    </source>
</evidence>
<dbReference type="AlphaFoldDB" id="A0A1F5HDZ7"/>
<sequence length="102" mass="11564">MKNENLKLKIERRHNLLHHAGMIIYSEIVNLAWFLAGVVLTVGGLAIFKFAQGEFFKLAVGLPIILIGVSVGLFKFHEIILVIARPKRLKAMCIFCQKDFNK</sequence>
<feature type="transmembrane region" description="Helical" evidence="1">
    <location>
        <begin position="60"/>
        <end position="84"/>
    </location>
</feature>
<accession>A0A1F5HDZ7</accession>
<keyword evidence="1" id="KW-0472">Membrane</keyword>
<dbReference type="STRING" id="1797737.A2196_03770"/>
<dbReference type="EMBL" id="MFCA01000015">
    <property type="protein sequence ID" value="OGE02384.1"/>
    <property type="molecule type" value="Genomic_DNA"/>
</dbReference>